<name>A0A699X7L2_TANCI</name>
<feature type="region of interest" description="Disordered" evidence="1">
    <location>
        <begin position="1"/>
        <end position="93"/>
    </location>
</feature>
<protein>
    <submittedName>
        <fullName evidence="2">Uncharacterized protein</fullName>
    </submittedName>
</protein>
<evidence type="ECO:0000313" key="2">
    <source>
        <dbReference type="EMBL" id="GFD55775.1"/>
    </source>
</evidence>
<feature type="non-terminal residue" evidence="2">
    <location>
        <position position="93"/>
    </location>
</feature>
<comment type="caution">
    <text evidence="2">The sequence shown here is derived from an EMBL/GenBank/DDBJ whole genome shotgun (WGS) entry which is preliminary data.</text>
</comment>
<organism evidence="2">
    <name type="scientific">Tanacetum cinerariifolium</name>
    <name type="common">Dalmatian daisy</name>
    <name type="synonym">Chrysanthemum cinerariifolium</name>
    <dbReference type="NCBI Taxonomy" id="118510"/>
    <lineage>
        <taxon>Eukaryota</taxon>
        <taxon>Viridiplantae</taxon>
        <taxon>Streptophyta</taxon>
        <taxon>Embryophyta</taxon>
        <taxon>Tracheophyta</taxon>
        <taxon>Spermatophyta</taxon>
        <taxon>Magnoliopsida</taxon>
        <taxon>eudicotyledons</taxon>
        <taxon>Gunneridae</taxon>
        <taxon>Pentapetalae</taxon>
        <taxon>asterids</taxon>
        <taxon>campanulids</taxon>
        <taxon>Asterales</taxon>
        <taxon>Asteraceae</taxon>
        <taxon>Asteroideae</taxon>
        <taxon>Anthemideae</taxon>
        <taxon>Anthemidinae</taxon>
        <taxon>Tanacetum</taxon>
    </lineage>
</organism>
<dbReference type="EMBL" id="BKCJ011821674">
    <property type="protein sequence ID" value="GFD55775.1"/>
    <property type="molecule type" value="Genomic_DNA"/>
</dbReference>
<proteinExistence type="predicted"/>
<gene>
    <name evidence="2" type="ORF">Tci_927744</name>
</gene>
<feature type="compositionally biased region" description="Polar residues" evidence="1">
    <location>
        <begin position="9"/>
        <end position="19"/>
    </location>
</feature>
<feature type="compositionally biased region" description="Acidic residues" evidence="1">
    <location>
        <begin position="35"/>
        <end position="45"/>
    </location>
</feature>
<evidence type="ECO:0000256" key="1">
    <source>
        <dbReference type="SAM" id="MobiDB-lite"/>
    </source>
</evidence>
<accession>A0A699X7L2</accession>
<sequence length="93" mass="9495">SPADRYIFQMSTSTPTGSSGHDESSSLYAELGLADSEEESEEDVLGADARGQGKGQGGPDPGAQDEGQAGSNPDEQAEDQARPDPGNAEASQP</sequence>
<reference evidence="2" key="1">
    <citation type="journal article" date="2019" name="Sci. Rep.">
        <title>Draft genome of Tanacetum cinerariifolium, the natural source of mosquito coil.</title>
        <authorList>
            <person name="Yamashiro T."/>
            <person name="Shiraishi A."/>
            <person name="Satake H."/>
            <person name="Nakayama K."/>
        </authorList>
    </citation>
    <scope>NUCLEOTIDE SEQUENCE</scope>
</reference>
<dbReference type="AlphaFoldDB" id="A0A699X7L2"/>
<feature type="non-terminal residue" evidence="2">
    <location>
        <position position="1"/>
    </location>
</feature>